<keyword evidence="2" id="KW-1185">Reference proteome</keyword>
<dbReference type="RefSeq" id="WP_071613122.1">
    <property type="nucleotide sequence ID" value="NZ_CP015756.1"/>
</dbReference>
<dbReference type="EMBL" id="CP015756">
    <property type="protein sequence ID" value="APC40831.1"/>
    <property type="molecule type" value="Genomic_DNA"/>
</dbReference>
<dbReference type="AlphaFoldDB" id="A0A1J0GHS7"/>
<dbReference type="Proteomes" id="UP000182569">
    <property type="component" value="Chromosome"/>
</dbReference>
<reference evidence="2" key="1">
    <citation type="journal article" date="2016" name="Front. Microbiol.">
        <title>Complete Genome Sequence of Clostridium estertheticum DSM 8809, a Microbe Identified in Spoiled Vacuum Packed Beef.</title>
        <authorList>
            <person name="Yu Z."/>
            <person name="Gunn L."/>
            <person name="Brennan E."/>
            <person name="Reid R."/>
            <person name="Wall P.G."/>
            <person name="Gaora O.P."/>
            <person name="Hurley D."/>
            <person name="Bolton D."/>
            <person name="Fanning S."/>
        </authorList>
    </citation>
    <scope>NUCLEOTIDE SEQUENCE [LARGE SCALE GENOMIC DNA]</scope>
    <source>
        <strain evidence="2">DSM 8809</strain>
    </source>
</reference>
<gene>
    <name evidence="1" type="ORF">A7L45_12485</name>
</gene>
<accession>A0A1J0GHS7</accession>
<protein>
    <submittedName>
        <fullName evidence="1">Uncharacterized protein</fullName>
    </submittedName>
</protein>
<dbReference type="KEGG" id="ceu:A7L45_12485"/>
<dbReference type="STRING" id="1552.A7L45_12485"/>
<proteinExistence type="predicted"/>
<sequence>MRNLLVGNGINIQYDNVSYTNQNIVLRILTALDESDYPYDFIVNEPLLLKYYLGRLFLFAREMLDGVIDDSITCTAERKALGDFKERYKTRKKSLRITDIGFEDYYLVHDLVCHKFKIINPEQYTIRESMRMSYLFSIYNHGKLNLLHEKYSDSFKTFLSNFDNIFSTNYDNNIEAGVGKHVYHIHGQFDRLSEVYNPSSFRNQLHDNPLEGIPNDPTYDYLHSTALSTYCGDYKQYQIKQASLANEAVNKMTNAYLSNELVSKDVDSWENENNKLIVNFADAIKIKVTNPNLRFQEDYSIEEFRSITGTLSILGLSPYNDYHLFEIIDNAKINECIYYFFDSSECNIIEKLLLKLKAEKKLEFKSVKEFWGICNEKNKVYQIF</sequence>
<name>A0A1J0GHS7_9CLOT</name>
<evidence type="ECO:0000313" key="1">
    <source>
        <dbReference type="EMBL" id="APC40831.1"/>
    </source>
</evidence>
<evidence type="ECO:0000313" key="2">
    <source>
        <dbReference type="Proteomes" id="UP000182569"/>
    </source>
</evidence>
<organism evidence="1 2">
    <name type="scientific">Clostridium estertheticum subsp. estertheticum</name>
    <dbReference type="NCBI Taxonomy" id="1552"/>
    <lineage>
        <taxon>Bacteria</taxon>
        <taxon>Bacillati</taxon>
        <taxon>Bacillota</taxon>
        <taxon>Clostridia</taxon>
        <taxon>Eubacteriales</taxon>
        <taxon>Clostridiaceae</taxon>
        <taxon>Clostridium</taxon>
    </lineage>
</organism>
<dbReference type="OrthoDB" id="2974644at2"/>